<comment type="caution">
    <text evidence="1">The sequence shown here is derived from an EMBL/GenBank/DDBJ whole genome shotgun (WGS) entry which is preliminary data.</text>
</comment>
<name>A0AAW5UMR9_9BACT</name>
<reference evidence="1" key="1">
    <citation type="submission" date="2022-11" db="EMBL/GenBank/DDBJ databases">
        <title>Genomic repertoires linked with pathogenic potency of arthritogenic Prevotella copri isolated from the gut of rheumatoid arthritis patients.</title>
        <authorList>
            <person name="Nii T."/>
            <person name="Maeda Y."/>
            <person name="Motooka D."/>
            <person name="Naito M."/>
            <person name="Matsumoto Y."/>
            <person name="Ogawa T."/>
            <person name="Oguro-Igashira E."/>
            <person name="Kishikawa T."/>
            <person name="Yamashita M."/>
            <person name="Koizumi S."/>
            <person name="Kurakawa T."/>
            <person name="Okumura R."/>
            <person name="Kayama H."/>
            <person name="Murakami M."/>
            <person name="Sakaguchi T."/>
            <person name="Das B."/>
            <person name="Nakamura S."/>
            <person name="Okada Y."/>
            <person name="Kumanogoh A."/>
            <person name="Takeda K."/>
        </authorList>
    </citation>
    <scope>NUCLEOTIDE SEQUENCE</scope>
    <source>
        <strain evidence="1">H012_8</strain>
    </source>
</reference>
<accession>A0AAW5UMR9</accession>
<sequence>MLAFLFVCAVSVILSSCSDELDIQQSYPFKVETMPVPKDIVRGQTVEIRCELKAEGKFDGTIYTIRYFQHDGKGSLRMENGTVFQPNDRYLLENEKFRLYYTSASTETQTLTVVVEDNFGKSYEMEFSFNDTDDEEEFARSANKLGSV</sequence>
<dbReference type="Gene3D" id="2.60.40.2410">
    <property type="entry name" value="Uncharacterised protein PF12988, DUF3872"/>
    <property type="match status" value="1"/>
</dbReference>
<dbReference type="Pfam" id="PF12988">
    <property type="entry name" value="TraQ_transposon"/>
    <property type="match status" value="1"/>
</dbReference>
<dbReference type="AlphaFoldDB" id="A0AAW5UMR9"/>
<evidence type="ECO:0000313" key="1">
    <source>
        <dbReference type="EMBL" id="MCW4154219.1"/>
    </source>
</evidence>
<dbReference type="EMBL" id="JAPDVH010000001">
    <property type="protein sequence ID" value="MCW4154219.1"/>
    <property type="molecule type" value="Genomic_DNA"/>
</dbReference>
<organism evidence="1 2">
    <name type="scientific">Segatella copri</name>
    <dbReference type="NCBI Taxonomy" id="165179"/>
    <lineage>
        <taxon>Bacteria</taxon>
        <taxon>Pseudomonadati</taxon>
        <taxon>Bacteroidota</taxon>
        <taxon>Bacteroidia</taxon>
        <taxon>Bacteroidales</taxon>
        <taxon>Prevotellaceae</taxon>
        <taxon>Segatella</taxon>
    </lineage>
</organism>
<protein>
    <submittedName>
        <fullName evidence="1">DUF3872 domain-containing protein</fullName>
    </submittedName>
</protein>
<evidence type="ECO:0000313" key="2">
    <source>
        <dbReference type="Proteomes" id="UP001209168"/>
    </source>
</evidence>
<dbReference type="Proteomes" id="UP001209168">
    <property type="component" value="Unassembled WGS sequence"/>
</dbReference>
<proteinExistence type="predicted"/>
<dbReference type="InterPro" id="IPR024355">
    <property type="entry name" value="TraQ_bacteroidetes"/>
</dbReference>
<gene>
    <name evidence="1" type="ORF">ONT23_01420</name>
</gene>
<dbReference type="InterPro" id="IPR038707">
    <property type="entry name" value="TraQ_sf"/>
</dbReference>